<sequence length="317" mass="36949">MRKTDALFYFCLGIIPVGVILRIIDIDSGNSLFGYGLIGIFIYFSASIIKRITRNEYQKRDLFIRLLIVTITPVIFAKYLYHPFGDYLGLIIIPIFLVSSLINLVSKTSRYLKTSLTSILICILIIPLFDIDFNNDPRNYVPLNWYNRYNVNKSHEIDLSYHFSYKETETLSKQAFEAQKEKNYFKSIYLFKKAISIEPDNPTLHFGMSENYAYTNELEMAKNELDTAINLDNQNPVFYNNRGLLYYKLEENGNAIIDLKKAIELDSTQHIYYCNLALFLNATSEYEEACKMIDKAEALGANIDEYKLLKRIRKKYD</sequence>
<dbReference type="Proteomes" id="UP000248079">
    <property type="component" value="Unassembled WGS sequence"/>
</dbReference>
<gene>
    <name evidence="5" type="ORF">DF185_00300</name>
</gene>
<feature type="transmembrane region" description="Helical" evidence="4">
    <location>
        <begin position="7"/>
        <end position="26"/>
    </location>
</feature>
<evidence type="ECO:0000256" key="2">
    <source>
        <dbReference type="ARBA" id="ARBA00022803"/>
    </source>
</evidence>
<dbReference type="InterPro" id="IPR019734">
    <property type="entry name" value="TPR_rpt"/>
</dbReference>
<dbReference type="OrthoDB" id="9803982at2"/>
<evidence type="ECO:0000256" key="4">
    <source>
        <dbReference type="SAM" id="Phobius"/>
    </source>
</evidence>
<dbReference type="Gene3D" id="1.25.40.10">
    <property type="entry name" value="Tetratricopeptide repeat domain"/>
    <property type="match status" value="2"/>
</dbReference>
<dbReference type="PANTHER" id="PTHR44858">
    <property type="entry name" value="TETRATRICOPEPTIDE REPEAT PROTEIN 6"/>
    <property type="match status" value="1"/>
</dbReference>
<evidence type="ECO:0000256" key="1">
    <source>
        <dbReference type="ARBA" id="ARBA00022737"/>
    </source>
</evidence>
<evidence type="ECO:0000256" key="3">
    <source>
        <dbReference type="PROSITE-ProRule" id="PRU00339"/>
    </source>
</evidence>
<reference evidence="5 6" key="1">
    <citation type="submission" date="2018-05" db="EMBL/GenBank/DDBJ databases">
        <title>Marinifilum breve JC075T sp. nov., a marine bacterium isolated from Yongle Blue Hole in the South China Sea.</title>
        <authorList>
            <person name="Fu T."/>
        </authorList>
    </citation>
    <scope>NUCLEOTIDE SEQUENCE [LARGE SCALE GENOMIC DNA]</scope>
    <source>
        <strain evidence="5 6">JC075</strain>
    </source>
</reference>
<organism evidence="5 6">
    <name type="scientific">Marinifilum breve</name>
    <dbReference type="NCBI Taxonomy" id="2184082"/>
    <lineage>
        <taxon>Bacteria</taxon>
        <taxon>Pseudomonadati</taxon>
        <taxon>Bacteroidota</taxon>
        <taxon>Bacteroidia</taxon>
        <taxon>Marinilabiliales</taxon>
        <taxon>Marinifilaceae</taxon>
    </lineage>
</organism>
<keyword evidence="4" id="KW-0472">Membrane</keyword>
<feature type="transmembrane region" description="Helical" evidence="4">
    <location>
        <begin position="87"/>
        <end position="104"/>
    </location>
</feature>
<dbReference type="SMART" id="SM00028">
    <property type="entry name" value="TPR"/>
    <property type="match status" value="4"/>
</dbReference>
<dbReference type="InterPro" id="IPR050498">
    <property type="entry name" value="Ycf3"/>
</dbReference>
<dbReference type="PANTHER" id="PTHR44858:SF1">
    <property type="entry name" value="UDP-N-ACETYLGLUCOSAMINE--PEPTIDE N-ACETYLGLUCOSAMINYLTRANSFERASE SPINDLY-RELATED"/>
    <property type="match status" value="1"/>
</dbReference>
<dbReference type="RefSeq" id="WP_110358730.1">
    <property type="nucleotide sequence ID" value="NZ_QFLI01000001.1"/>
</dbReference>
<name>A0A2V4A1F5_9BACT</name>
<feature type="transmembrane region" description="Helical" evidence="4">
    <location>
        <begin position="62"/>
        <end position="81"/>
    </location>
</feature>
<evidence type="ECO:0000313" key="5">
    <source>
        <dbReference type="EMBL" id="PXY02569.1"/>
    </source>
</evidence>
<dbReference type="EMBL" id="QFLI01000001">
    <property type="protein sequence ID" value="PXY02569.1"/>
    <property type="molecule type" value="Genomic_DNA"/>
</dbReference>
<keyword evidence="1" id="KW-0677">Repeat</keyword>
<keyword evidence="2 3" id="KW-0802">TPR repeat</keyword>
<keyword evidence="4" id="KW-0812">Transmembrane</keyword>
<proteinExistence type="predicted"/>
<keyword evidence="6" id="KW-1185">Reference proteome</keyword>
<feature type="repeat" description="TPR" evidence="3">
    <location>
        <begin position="236"/>
        <end position="269"/>
    </location>
</feature>
<keyword evidence="4" id="KW-1133">Transmembrane helix</keyword>
<protein>
    <submittedName>
        <fullName evidence="5">Uncharacterized protein</fullName>
    </submittedName>
</protein>
<comment type="caution">
    <text evidence="5">The sequence shown here is derived from an EMBL/GenBank/DDBJ whole genome shotgun (WGS) entry which is preliminary data.</text>
</comment>
<dbReference type="PROSITE" id="PS50005">
    <property type="entry name" value="TPR"/>
    <property type="match status" value="1"/>
</dbReference>
<accession>A0A2V4A1F5</accession>
<dbReference type="Pfam" id="PF13414">
    <property type="entry name" value="TPR_11"/>
    <property type="match status" value="1"/>
</dbReference>
<dbReference type="InterPro" id="IPR011990">
    <property type="entry name" value="TPR-like_helical_dom_sf"/>
</dbReference>
<evidence type="ECO:0000313" key="6">
    <source>
        <dbReference type="Proteomes" id="UP000248079"/>
    </source>
</evidence>
<feature type="transmembrane region" description="Helical" evidence="4">
    <location>
        <begin position="111"/>
        <end position="129"/>
    </location>
</feature>
<dbReference type="SUPFAM" id="SSF48452">
    <property type="entry name" value="TPR-like"/>
    <property type="match status" value="1"/>
</dbReference>
<dbReference type="AlphaFoldDB" id="A0A2V4A1F5"/>
<feature type="transmembrane region" description="Helical" evidence="4">
    <location>
        <begin position="32"/>
        <end position="50"/>
    </location>
</feature>